<dbReference type="Proteomes" id="UP000189940">
    <property type="component" value="Unassembled WGS sequence"/>
</dbReference>
<gene>
    <name evidence="2" type="ORF">B2M20_04085</name>
</gene>
<dbReference type="EMBL" id="MWPQ01000012">
    <property type="protein sequence ID" value="OPH83991.1"/>
    <property type="molecule type" value="Genomic_DNA"/>
</dbReference>
<name>A0A1V4I175_NITVU</name>
<sequence>RLSKRPVTRLTALPFGPFLAFGLLAVILLQQQG</sequence>
<evidence type="ECO:0000256" key="1">
    <source>
        <dbReference type="SAM" id="Phobius"/>
    </source>
</evidence>
<keyword evidence="1" id="KW-0812">Transmembrane</keyword>
<feature type="non-terminal residue" evidence="2">
    <location>
        <position position="1"/>
    </location>
</feature>
<comment type="caution">
    <text evidence="2">The sequence shown here is derived from an EMBL/GenBank/DDBJ whole genome shotgun (WGS) entry which is preliminary data.</text>
</comment>
<organism evidence="2 3">
    <name type="scientific">Nitrobacter vulgaris</name>
    <dbReference type="NCBI Taxonomy" id="29421"/>
    <lineage>
        <taxon>Bacteria</taxon>
        <taxon>Pseudomonadati</taxon>
        <taxon>Pseudomonadota</taxon>
        <taxon>Alphaproteobacteria</taxon>
        <taxon>Hyphomicrobiales</taxon>
        <taxon>Nitrobacteraceae</taxon>
        <taxon>Nitrobacter</taxon>
    </lineage>
</organism>
<protein>
    <submittedName>
        <fullName evidence="2">Prepilin peptidase</fullName>
    </submittedName>
</protein>
<accession>A0A1V4I175</accession>
<keyword evidence="3" id="KW-1185">Reference proteome</keyword>
<evidence type="ECO:0000313" key="3">
    <source>
        <dbReference type="Proteomes" id="UP000189940"/>
    </source>
</evidence>
<keyword evidence="1" id="KW-0472">Membrane</keyword>
<dbReference type="AlphaFoldDB" id="A0A1V4I175"/>
<reference evidence="2 3" key="1">
    <citation type="submission" date="2017-02" db="EMBL/GenBank/DDBJ databases">
        <title>Genome sequence of the nitrite-oxidizing bacterium Nitrobacter vulgaris strain Ab1.</title>
        <authorList>
            <person name="Mellbye B.L."/>
            <person name="Davis E.W."/>
            <person name="Spieck E."/>
            <person name="Chang J.H."/>
            <person name="Bottomley P.J."/>
            <person name="Sayavedra-Soto L.A."/>
        </authorList>
    </citation>
    <scope>NUCLEOTIDE SEQUENCE [LARGE SCALE GENOMIC DNA]</scope>
    <source>
        <strain evidence="2 3">Ab1</strain>
    </source>
</reference>
<feature type="transmembrane region" description="Helical" evidence="1">
    <location>
        <begin position="12"/>
        <end position="30"/>
    </location>
</feature>
<keyword evidence="1" id="KW-1133">Transmembrane helix</keyword>
<proteinExistence type="predicted"/>
<evidence type="ECO:0000313" key="2">
    <source>
        <dbReference type="EMBL" id="OPH83991.1"/>
    </source>
</evidence>